<dbReference type="RefSeq" id="WP_201311795.1">
    <property type="nucleotide sequence ID" value="NZ_BLYI01000050.1"/>
</dbReference>
<reference evidence="2" key="1">
    <citation type="submission" date="2020-06" db="EMBL/GenBank/DDBJ databases">
        <title>Characterization of fructooligosaccharide metabolism and fructooligosaccharide-degrading enzymes in human commensal butyrate producers.</title>
        <authorList>
            <person name="Tanno H."/>
            <person name="Fujii T."/>
            <person name="Hirano K."/>
            <person name="Maeno S."/>
            <person name="Tonozuka T."/>
            <person name="Sakamoto M."/>
            <person name="Ohkuma M."/>
            <person name="Tochio T."/>
            <person name="Endo A."/>
        </authorList>
    </citation>
    <scope>NUCLEOTIDE SEQUENCE</scope>
    <source>
        <strain evidence="2">JCM 17466</strain>
    </source>
</reference>
<dbReference type="AlphaFoldDB" id="A0A916QAX8"/>
<proteinExistence type="predicted"/>
<organism evidence="2 3">
    <name type="scientific">Anaerostipes butyraticus</name>
    <dbReference type="NCBI Taxonomy" id="645466"/>
    <lineage>
        <taxon>Bacteria</taxon>
        <taxon>Bacillati</taxon>
        <taxon>Bacillota</taxon>
        <taxon>Clostridia</taxon>
        <taxon>Lachnospirales</taxon>
        <taxon>Lachnospiraceae</taxon>
        <taxon>Anaerostipes</taxon>
    </lineage>
</organism>
<evidence type="ECO:0000256" key="1">
    <source>
        <dbReference type="SAM" id="Phobius"/>
    </source>
</evidence>
<keyword evidence="1" id="KW-1133">Transmembrane helix</keyword>
<keyword evidence="1" id="KW-0812">Transmembrane</keyword>
<comment type="caution">
    <text evidence="2">The sequence shown here is derived from an EMBL/GenBank/DDBJ whole genome shotgun (WGS) entry which is preliminary data.</text>
</comment>
<dbReference type="EMBL" id="BLYI01000050">
    <property type="protein sequence ID" value="GFO86115.1"/>
    <property type="molecule type" value="Genomic_DNA"/>
</dbReference>
<accession>A0A916QAX8</accession>
<feature type="transmembrane region" description="Helical" evidence="1">
    <location>
        <begin position="9"/>
        <end position="28"/>
    </location>
</feature>
<sequence length="145" mass="16594">MPKPLFTRLAAICAVGLFCVLFGGVYALSQKDTILLVMSLLLGVCCIIRFLLLYHTIKTENYLILEGTCVKREKSPLTRNQQMLFRTTDGKEYRFSLEKNTRLLAGHSYRLYFKREFALEENPGRALHDPALIGYEELIEVAAEE</sequence>
<gene>
    <name evidence="2" type="ORF">ANBU17_24620</name>
</gene>
<keyword evidence="1" id="KW-0472">Membrane</keyword>
<protein>
    <submittedName>
        <fullName evidence="2">Uncharacterized protein</fullName>
    </submittedName>
</protein>
<evidence type="ECO:0000313" key="2">
    <source>
        <dbReference type="EMBL" id="GFO86115.1"/>
    </source>
</evidence>
<feature type="transmembrane region" description="Helical" evidence="1">
    <location>
        <begin position="34"/>
        <end position="54"/>
    </location>
</feature>
<evidence type="ECO:0000313" key="3">
    <source>
        <dbReference type="Proteomes" id="UP000613208"/>
    </source>
</evidence>
<keyword evidence="3" id="KW-1185">Reference proteome</keyword>
<dbReference type="Proteomes" id="UP000613208">
    <property type="component" value="Unassembled WGS sequence"/>
</dbReference>
<name>A0A916QAX8_9FIRM</name>